<gene>
    <name evidence="3" type="ORF">FB45DRAFT_910407</name>
</gene>
<comment type="caution">
    <text evidence="3">The sequence shown here is derived from an EMBL/GenBank/DDBJ whole genome shotgun (WGS) entry which is preliminary data.</text>
</comment>
<evidence type="ECO:0000313" key="4">
    <source>
        <dbReference type="Proteomes" id="UP001221142"/>
    </source>
</evidence>
<evidence type="ECO:0000313" key="3">
    <source>
        <dbReference type="EMBL" id="KAJ7634983.1"/>
    </source>
</evidence>
<evidence type="ECO:0000256" key="2">
    <source>
        <dbReference type="SAM" id="Phobius"/>
    </source>
</evidence>
<protein>
    <submittedName>
        <fullName evidence="3">Uncharacterized protein</fullName>
    </submittedName>
</protein>
<organism evidence="3 4">
    <name type="scientific">Roridomyces roridus</name>
    <dbReference type="NCBI Taxonomy" id="1738132"/>
    <lineage>
        <taxon>Eukaryota</taxon>
        <taxon>Fungi</taxon>
        <taxon>Dikarya</taxon>
        <taxon>Basidiomycota</taxon>
        <taxon>Agaricomycotina</taxon>
        <taxon>Agaricomycetes</taxon>
        <taxon>Agaricomycetidae</taxon>
        <taxon>Agaricales</taxon>
        <taxon>Marasmiineae</taxon>
        <taxon>Mycenaceae</taxon>
        <taxon>Roridomyces</taxon>
    </lineage>
</organism>
<keyword evidence="2" id="KW-1133">Transmembrane helix</keyword>
<sequence>MTATTAKVANEARALQTRTSTTSTSTVSSTSTATQLPSRAGGFPLKGAPPFILGLLAIGIFAVGMIIFFGSRRRAAAAQRSRLASAPLPPVFDARPPRLWDIWSPRGGLREEKRGQWKDIQPLSATIWDEARPEPPVQPALPHNSMPHRDPILAAAFSHLRRRYLRPRLEEDLPIESTKLPTLAQRVVRLQIAVTIAMPSIDLPADEKLDYVIGLHETPWQED</sequence>
<dbReference type="AlphaFoldDB" id="A0AAD7BZQ3"/>
<reference evidence="3" key="1">
    <citation type="submission" date="2023-03" db="EMBL/GenBank/DDBJ databases">
        <title>Massive genome expansion in bonnet fungi (Mycena s.s.) driven by repeated elements and novel gene families across ecological guilds.</title>
        <authorList>
            <consortium name="Lawrence Berkeley National Laboratory"/>
            <person name="Harder C.B."/>
            <person name="Miyauchi S."/>
            <person name="Viragh M."/>
            <person name="Kuo A."/>
            <person name="Thoen E."/>
            <person name="Andreopoulos B."/>
            <person name="Lu D."/>
            <person name="Skrede I."/>
            <person name="Drula E."/>
            <person name="Henrissat B."/>
            <person name="Morin E."/>
            <person name="Kohler A."/>
            <person name="Barry K."/>
            <person name="LaButti K."/>
            <person name="Morin E."/>
            <person name="Salamov A."/>
            <person name="Lipzen A."/>
            <person name="Mereny Z."/>
            <person name="Hegedus B."/>
            <person name="Baldrian P."/>
            <person name="Stursova M."/>
            <person name="Weitz H."/>
            <person name="Taylor A."/>
            <person name="Grigoriev I.V."/>
            <person name="Nagy L.G."/>
            <person name="Martin F."/>
            <person name="Kauserud H."/>
        </authorList>
    </citation>
    <scope>NUCLEOTIDE SEQUENCE</scope>
    <source>
        <strain evidence="3">9284</strain>
    </source>
</reference>
<dbReference type="Proteomes" id="UP001221142">
    <property type="component" value="Unassembled WGS sequence"/>
</dbReference>
<keyword evidence="2" id="KW-0472">Membrane</keyword>
<feature type="region of interest" description="Disordered" evidence="1">
    <location>
        <begin position="1"/>
        <end position="40"/>
    </location>
</feature>
<dbReference type="EMBL" id="JARKIF010000007">
    <property type="protein sequence ID" value="KAJ7634983.1"/>
    <property type="molecule type" value="Genomic_DNA"/>
</dbReference>
<evidence type="ECO:0000256" key="1">
    <source>
        <dbReference type="SAM" id="MobiDB-lite"/>
    </source>
</evidence>
<proteinExistence type="predicted"/>
<accession>A0AAD7BZQ3</accession>
<keyword evidence="4" id="KW-1185">Reference proteome</keyword>
<feature type="transmembrane region" description="Helical" evidence="2">
    <location>
        <begin position="51"/>
        <end position="70"/>
    </location>
</feature>
<keyword evidence="2" id="KW-0812">Transmembrane</keyword>
<name>A0AAD7BZQ3_9AGAR</name>
<feature type="compositionally biased region" description="Low complexity" evidence="1">
    <location>
        <begin position="17"/>
        <end position="34"/>
    </location>
</feature>